<dbReference type="GO" id="GO:0003964">
    <property type="term" value="F:RNA-directed DNA polymerase activity"/>
    <property type="evidence" value="ECO:0007669"/>
    <property type="project" value="UniProtKB-KW"/>
</dbReference>
<dbReference type="InterPro" id="IPR050951">
    <property type="entry name" value="Retrovirus_Pol_polyprotein"/>
</dbReference>
<dbReference type="Gene3D" id="2.40.70.10">
    <property type="entry name" value="Acid Proteases"/>
    <property type="match status" value="1"/>
</dbReference>
<sequence length="739" mass="83103">MPCLWQATFKCSNGSSKIKCTPYDKSQSKMKVLLILKGYWNLKIWKKSALSTDTTIGDECEMKDTFIGAIGPFDPKFLMVNGVPESKRAAVFFTVMGDEHFQLLTSLVIPKDPTTMSFDECVGVLTDHLQQATLEGAEDTVKSFVAQRKWLSLNCAFDTHLPSALRDQFILGLHSDVMKRRLLLQPDLTFEKAVQLAHQMEAADREMAAWRPTVEEAWCPVACHGTLGPRQRSEKGEAKAECPLRRTEIRSLDVTVVASWTIERLAAPTRTIDVDSVAALDIGKECADPAKSEMNKVPVTMELDTGASCSIIEEETWMMLRHPTLRPTFIILQVYGTGQKLRTLGSCRVEMELSGHKEKVDVFVIRALGYPCLFGRDLLEKFPMDWKAFETMATTTTEKALAIHSLSLTELKANGYGRFAADYKVRSGKSDIADWYPLPSNEDMFAALSDATVFSRLDLSDAYLQIELKETAKKCLYTMERITAGLEGVNCYLDDIIVFGSSTKEHDERLLFSLLKRLDAEGFRLKASKCAIGQHELEYLGHVVDSTVFLGWLTTMEGLFQICKSPFCRYRPCCMRTLHGRGNQLVTKHGTHCVPPSIYPDVLMHYNSELPVRLECDSCGYGIGAALSQVLSDGSHRPIAFASKEEKKSNCVIAWIIEREALALVFGVQKFHRYLFGRNFTLVTDHKPLLLVFGPKDTTSLNASRLHRWSVLLFGCEFEIAYCRLKMKCEFVYPKFGGE</sequence>
<accession>A0A0V1M135</accession>
<dbReference type="PROSITE" id="PS50175">
    <property type="entry name" value="ASP_PROT_RETROV"/>
    <property type="match status" value="1"/>
</dbReference>
<keyword evidence="2" id="KW-0808">Transferase</keyword>
<keyword evidence="4" id="KW-0540">Nuclease</keyword>
<dbReference type="EMBL" id="JYDO01000373">
    <property type="protein sequence ID" value="KRZ65402.1"/>
    <property type="molecule type" value="Genomic_DNA"/>
</dbReference>
<dbReference type="InterPro" id="IPR000477">
    <property type="entry name" value="RT_dom"/>
</dbReference>
<dbReference type="Pfam" id="PF00078">
    <property type="entry name" value="RVT_1"/>
    <property type="match status" value="1"/>
</dbReference>
<dbReference type="SUPFAM" id="SSF56672">
    <property type="entry name" value="DNA/RNA polymerases"/>
    <property type="match status" value="1"/>
</dbReference>
<dbReference type="AlphaFoldDB" id="A0A0V1M135"/>
<dbReference type="PANTHER" id="PTHR37984">
    <property type="entry name" value="PROTEIN CBG26694"/>
    <property type="match status" value="1"/>
</dbReference>
<evidence type="ECO:0000256" key="2">
    <source>
        <dbReference type="ARBA" id="ARBA00022679"/>
    </source>
</evidence>
<proteinExistence type="predicted"/>
<dbReference type="InterPro" id="IPR021109">
    <property type="entry name" value="Peptidase_aspartic_dom_sf"/>
</dbReference>
<evidence type="ECO:0000256" key="4">
    <source>
        <dbReference type="ARBA" id="ARBA00022722"/>
    </source>
</evidence>
<evidence type="ECO:0000313" key="9">
    <source>
        <dbReference type="EMBL" id="KRZ65402.1"/>
    </source>
</evidence>
<gene>
    <name evidence="9" type="primary">pol</name>
    <name evidence="9" type="ORF">T10_3242</name>
</gene>
<organism evidence="9 10">
    <name type="scientific">Trichinella papuae</name>
    <dbReference type="NCBI Taxonomy" id="268474"/>
    <lineage>
        <taxon>Eukaryota</taxon>
        <taxon>Metazoa</taxon>
        <taxon>Ecdysozoa</taxon>
        <taxon>Nematoda</taxon>
        <taxon>Enoplea</taxon>
        <taxon>Dorylaimia</taxon>
        <taxon>Trichinellida</taxon>
        <taxon>Trichinellidae</taxon>
        <taxon>Trichinella</taxon>
    </lineage>
</organism>
<dbReference type="GO" id="GO:0004519">
    <property type="term" value="F:endonuclease activity"/>
    <property type="evidence" value="ECO:0007669"/>
    <property type="project" value="UniProtKB-KW"/>
</dbReference>
<dbReference type="GO" id="GO:0006508">
    <property type="term" value="P:proteolysis"/>
    <property type="evidence" value="ECO:0007669"/>
    <property type="project" value="InterPro"/>
</dbReference>
<name>A0A0V1M135_9BILA</name>
<evidence type="ECO:0000256" key="3">
    <source>
        <dbReference type="ARBA" id="ARBA00022695"/>
    </source>
</evidence>
<evidence type="ECO:0000259" key="8">
    <source>
        <dbReference type="PROSITE" id="PS50175"/>
    </source>
</evidence>
<dbReference type="Gene3D" id="3.30.70.270">
    <property type="match status" value="1"/>
</dbReference>
<dbReference type="FunFam" id="3.30.70.270:FF:000003">
    <property type="entry name" value="Transposon Ty3-G Gag-Pol polyprotein"/>
    <property type="match status" value="1"/>
</dbReference>
<dbReference type="InterPro" id="IPR001995">
    <property type="entry name" value="Peptidase_A2_cat"/>
</dbReference>
<evidence type="ECO:0000256" key="5">
    <source>
        <dbReference type="ARBA" id="ARBA00022759"/>
    </source>
</evidence>
<comment type="caution">
    <text evidence="9">The sequence shown here is derived from an EMBL/GenBank/DDBJ whole genome shotgun (WGS) entry which is preliminary data.</text>
</comment>
<evidence type="ECO:0000313" key="10">
    <source>
        <dbReference type="Proteomes" id="UP000054843"/>
    </source>
</evidence>
<dbReference type="STRING" id="268474.A0A0V1M135"/>
<dbReference type="PANTHER" id="PTHR37984:SF5">
    <property type="entry name" value="PROTEIN NYNRIN-LIKE"/>
    <property type="match status" value="1"/>
</dbReference>
<keyword evidence="3" id="KW-0548">Nucleotidyltransferase</keyword>
<dbReference type="SUPFAM" id="SSF50630">
    <property type="entry name" value="Acid proteases"/>
    <property type="match status" value="1"/>
</dbReference>
<dbReference type="Proteomes" id="UP000054843">
    <property type="component" value="Unassembled WGS sequence"/>
</dbReference>
<evidence type="ECO:0000256" key="7">
    <source>
        <dbReference type="ARBA" id="ARBA00022918"/>
    </source>
</evidence>
<dbReference type="InterPro" id="IPR043128">
    <property type="entry name" value="Rev_trsase/Diguanyl_cyclase"/>
</dbReference>
<dbReference type="InterPro" id="IPR041373">
    <property type="entry name" value="RT_RNaseH"/>
</dbReference>
<dbReference type="Pfam" id="PF17917">
    <property type="entry name" value="RT_RNaseH"/>
    <property type="match status" value="1"/>
</dbReference>
<keyword evidence="6" id="KW-0378">Hydrolase</keyword>
<reference evidence="9 10" key="1">
    <citation type="submission" date="2015-01" db="EMBL/GenBank/DDBJ databases">
        <title>Evolution of Trichinella species and genotypes.</title>
        <authorList>
            <person name="Korhonen P.K."/>
            <person name="Edoardo P."/>
            <person name="Giuseppe L.R."/>
            <person name="Gasser R.B."/>
        </authorList>
    </citation>
    <scope>NUCLEOTIDE SEQUENCE [LARGE SCALE GENOMIC DNA]</scope>
    <source>
        <strain evidence="9">ISS1980</strain>
    </source>
</reference>
<feature type="domain" description="Peptidase A2" evidence="8">
    <location>
        <begin position="299"/>
        <end position="378"/>
    </location>
</feature>
<dbReference type="GO" id="GO:0004190">
    <property type="term" value="F:aspartic-type endopeptidase activity"/>
    <property type="evidence" value="ECO:0007669"/>
    <property type="project" value="InterPro"/>
</dbReference>
<dbReference type="InterPro" id="IPR043502">
    <property type="entry name" value="DNA/RNA_pol_sf"/>
</dbReference>
<dbReference type="CDD" id="cd09274">
    <property type="entry name" value="RNase_HI_RT_Ty3"/>
    <property type="match status" value="1"/>
</dbReference>
<dbReference type="EC" id="2.7.7.49" evidence="1"/>
<keyword evidence="5" id="KW-0255">Endonuclease</keyword>
<keyword evidence="10" id="KW-1185">Reference proteome</keyword>
<keyword evidence="7" id="KW-0695">RNA-directed DNA polymerase</keyword>
<protein>
    <recommendedName>
        <fullName evidence="1">RNA-directed DNA polymerase</fullName>
        <ecNumber evidence="1">2.7.7.49</ecNumber>
    </recommendedName>
</protein>
<evidence type="ECO:0000256" key="1">
    <source>
        <dbReference type="ARBA" id="ARBA00012493"/>
    </source>
</evidence>
<evidence type="ECO:0000256" key="6">
    <source>
        <dbReference type="ARBA" id="ARBA00022801"/>
    </source>
</evidence>